<keyword evidence="4" id="KW-1064">Adaptive immunity</keyword>
<name>Q90544_GINCI</name>
<feature type="signal peptide" evidence="9">
    <location>
        <begin position="1"/>
        <end position="18"/>
    </location>
</feature>
<dbReference type="PROSITE" id="PS50835">
    <property type="entry name" value="IG_LIKE"/>
    <property type="match status" value="6"/>
</dbReference>
<dbReference type="PDB" id="4Q9B">
    <property type="method" value="X-ray"/>
    <property type="resolution" value="1.50 A"/>
    <property type="chains" value="A/B=243-344"/>
</dbReference>
<evidence type="ECO:0000256" key="5">
    <source>
        <dbReference type="ARBA" id="ARBA00023157"/>
    </source>
</evidence>
<dbReference type="GO" id="GO:0005576">
    <property type="term" value="C:extracellular region"/>
    <property type="evidence" value="ECO:0007669"/>
    <property type="project" value="UniProtKB-SubCell"/>
</dbReference>
<evidence type="ECO:0007829" key="14">
    <source>
        <dbReference type="PDB" id="4Q9C"/>
    </source>
</evidence>
<keyword evidence="9" id="KW-0732">Signal</keyword>
<dbReference type="GO" id="GO:0019814">
    <property type="term" value="C:immunoglobulin complex"/>
    <property type="evidence" value="ECO:0007669"/>
    <property type="project" value="UniProtKB-KW"/>
</dbReference>
<dbReference type="InterPro" id="IPR013106">
    <property type="entry name" value="Ig_V-set"/>
</dbReference>
<dbReference type="SMART" id="SM00408">
    <property type="entry name" value="IGc2"/>
    <property type="match status" value="3"/>
</dbReference>
<proteinExistence type="evidence at protein level"/>
<dbReference type="InterPro" id="IPR013783">
    <property type="entry name" value="Ig-like_fold"/>
</dbReference>
<feature type="disulfide bond" evidence="13">
    <location>
        <begin position="165"/>
        <end position="224"/>
    </location>
</feature>
<dbReference type="PANTHER" id="PTHR23411">
    <property type="entry name" value="TAPASIN"/>
    <property type="match status" value="1"/>
</dbReference>
<dbReference type="CDD" id="cd04985">
    <property type="entry name" value="IgC1_CH1_IgADEGM"/>
    <property type="match status" value="1"/>
</dbReference>
<reference evidence="12 13" key="2">
    <citation type="journal article" date="2014" name="Proc. Natl. Acad. Sci. U.S.A.">
        <title>The structural analysis of shark IgNAR antibodies reveals evolutionary principles of immunoglobulins.</title>
        <authorList>
            <person name="Feige M.J."/>
            <person name="Grawert M.A."/>
            <person name="Marcinowski M."/>
            <person name="Hennig J."/>
            <person name="Behnke J."/>
            <person name="Auslander D."/>
            <person name="Herold E.M."/>
            <person name="Peschek J."/>
            <person name="Castro C.D."/>
            <person name="Flajnik M."/>
            <person name="Hendershot L.M."/>
            <person name="Sattler M."/>
            <person name="Groll M."/>
            <person name="Buchner J."/>
        </authorList>
    </citation>
    <scope>X-RAY CRYSTALLOGRAPHY (1.50 ANGSTROMS) OF 243-344</scope>
    <scope>DISULFIDE BONDS</scope>
</reference>
<evidence type="ECO:0007829" key="13">
    <source>
        <dbReference type="PDB" id="4Q97"/>
    </source>
</evidence>
<dbReference type="InterPro" id="IPR003599">
    <property type="entry name" value="Ig_sub"/>
</dbReference>
<comment type="subcellular location">
    <subcellularLocation>
        <location evidence="1">Secreted</location>
    </subcellularLocation>
</comment>
<keyword evidence="11" id="KW-0675">Receptor</keyword>
<dbReference type="PDB" id="2MKL">
    <property type="method" value="NMR"/>
    <property type="chains" value="C=454-556"/>
</dbReference>
<dbReference type="SMR" id="Q90544"/>
<feature type="disulfide bond" evidence="12">
    <location>
        <begin position="480"/>
        <end position="538"/>
    </location>
</feature>
<evidence type="ECO:0000256" key="4">
    <source>
        <dbReference type="ARBA" id="ARBA00023130"/>
    </source>
</evidence>
<evidence type="ECO:0000256" key="9">
    <source>
        <dbReference type="SAM" id="SignalP"/>
    </source>
</evidence>
<dbReference type="PIR" id="S60266">
    <property type="entry name" value="S60266"/>
</dbReference>
<dbReference type="CDD" id="cd00098">
    <property type="entry name" value="IgC1"/>
    <property type="match status" value="1"/>
</dbReference>
<dbReference type="InterPro" id="IPR003598">
    <property type="entry name" value="Ig_sub2"/>
</dbReference>
<dbReference type="FunFam" id="2.60.40.10:FF:000463">
    <property type="entry name" value="Immunoglobulin heavy constant gamma 1"/>
    <property type="match status" value="2"/>
</dbReference>
<dbReference type="PDBsum" id="2MKL"/>
<dbReference type="PDB" id="4Q97">
    <property type="method" value="X-ray"/>
    <property type="resolution" value="2.40 A"/>
    <property type="chains" value="A/B=137-243"/>
</dbReference>
<evidence type="ECO:0000256" key="7">
    <source>
        <dbReference type="ARBA" id="ARBA00023319"/>
    </source>
</evidence>
<feature type="domain" description="Ig-like" evidence="10">
    <location>
        <begin position="350"/>
        <end position="443"/>
    </location>
</feature>
<feature type="domain" description="Ig-like" evidence="10">
    <location>
        <begin position="14"/>
        <end position="105"/>
    </location>
</feature>
<evidence type="ECO:0000313" key="11">
    <source>
        <dbReference type="EMBL" id="AAB48195.1"/>
    </source>
</evidence>
<evidence type="ECO:0000256" key="2">
    <source>
        <dbReference type="ARBA" id="ARBA00022525"/>
    </source>
</evidence>
<evidence type="ECO:0000256" key="1">
    <source>
        <dbReference type="ARBA" id="ARBA00004613"/>
    </source>
</evidence>
<dbReference type="PDBsum" id="4Q9B"/>
<keyword evidence="2" id="KW-0964">Secreted</keyword>
<evidence type="ECO:0000256" key="3">
    <source>
        <dbReference type="ARBA" id="ARBA00022859"/>
    </source>
</evidence>
<evidence type="ECO:0007829" key="12">
    <source>
        <dbReference type="PDB" id="2MKL"/>
    </source>
</evidence>
<dbReference type="InterPro" id="IPR003006">
    <property type="entry name" value="Ig/MHC_CS"/>
</dbReference>
<feature type="disulfide bond" evidence="14">
    <location>
        <begin position="372"/>
        <end position="431"/>
    </location>
</feature>
<dbReference type="PDB" id="4Q9C">
    <property type="method" value="X-ray"/>
    <property type="resolution" value="2.80 A"/>
    <property type="chains" value="A=343-452"/>
</dbReference>
<dbReference type="EvolutionaryTrace" id="Q90544"/>
<keyword evidence="7" id="KW-0393">Immunoglobulin domain</keyword>
<sequence length="684" mass="75224" precursor="true">MNIFLLSVLLALLPYVFTERVDQTPRSVAKAEGQVLTINCVLRGANYELAKGSTCWYRKKSGSKVEESITKGGRYVETVNSGSKSFSLRINDLTIEDAGDYRCAAWEAADMCMYGVCTIYPFSGACGSGTAVTVTPGIPPSPPIVSLLHSATEEQRANRFVQLVCLISGYYPENIAVSWQKNTKTITSGFATTSPVKTSSNDFSCASLLKVPLQEWSRGSVYSCQVSHSATSSNQRKEIRSTSEIAVLLRDPTVEEIWIDKSATLVCEVLSTVSAGVVVSWMVNGKVRNEGVQMEPTKMSGNQYLTISRLTSSVEEWQSGVEYTCSAKQDQSSTPVVKRTRKARVEPTKPHLRLLPPSPEEIQSTSSATLTCLIRGFYPDKVSVSWQKDDVSVSANVTNFPTALEQDLTFSTRSLLNLTAVEWKSGAKYTCTASHPPSQSTVKRVIRNQKVDCRQTDISVSLLKPPFEEIWTQQTATIVCEIVYSDLENIKVFWQVNGVERKKGVETQNPEWSGSKSTIVSKLKVMASEWDSGTEYVCLVEDSELPTPVKASIRKANVSQMHPPKVYLLHPSTDEIDTENSATLMCLATNFHPAEIYVGWMANDTLLDSGYRTQVDSEKGSGSSFVTDRLRLTAAEWNSDTTYSCLVGHPSLNRDLIRSTNKSNGKPSSVNVSVVLSDTVKSCT</sequence>
<keyword evidence="5" id="KW-1015">Disulfide bond</keyword>
<dbReference type="CDD" id="cd00099">
    <property type="entry name" value="IgV"/>
    <property type="match status" value="1"/>
</dbReference>
<dbReference type="PROSITE" id="PS00290">
    <property type="entry name" value="IG_MHC"/>
    <property type="match status" value="3"/>
</dbReference>
<protein>
    <submittedName>
        <fullName evidence="11">Novel antigen receptor</fullName>
    </submittedName>
</protein>
<keyword evidence="6" id="KW-0325">Glycoprotein</keyword>
<reference evidence="11" key="1">
    <citation type="journal article" date="1995" name="Nature">
        <title>A new antigen receptor gene family that undergoes rearrangement and extensive somatic diversification in sharks.</title>
        <authorList>
            <person name="Greenberg A.S."/>
            <person name="Avila D."/>
            <person name="Hughes M."/>
            <person name="Hughes A."/>
            <person name="McKinney E.C."/>
            <person name="Flajnik M.F."/>
        </authorList>
    </citation>
    <scope>NUCLEOTIDE SEQUENCE</scope>
    <source>
        <tissue evidence="11">Spleen</tissue>
    </source>
</reference>
<dbReference type="GO" id="GO:0002250">
    <property type="term" value="P:adaptive immune response"/>
    <property type="evidence" value="ECO:0007669"/>
    <property type="project" value="UniProtKB-KW"/>
</dbReference>
<dbReference type="InterPro" id="IPR007110">
    <property type="entry name" value="Ig-like_dom"/>
</dbReference>
<feature type="domain" description="Ig-like" evidence="10">
    <location>
        <begin position="142"/>
        <end position="240"/>
    </location>
</feature>
<dbReference type="SMART" id="SM00409">
    <property type="entry name" value="IG"/>
    <property type="match status" value="6"/>
</dbReference>
<dbReference type="InterPro" id="IPR050380">
    <property type="entry name" value="Immune_Resp_Modulators"/>
</dbReference>
<dbReference type="EMBL" id="U18701">
    <property type="protein sequence ID" value="AAB48195.1"/>
    <property type="molecule type" value="mRNA"/>
</dbReference>
<evidence type="ECO:0000259" key="10">
    <source>
        <dbReference type="PROSITE" id="PS50835"/>
    </source>
</evidence>
<feature type="chain" id="PRO_5004318934" evidence="9">
    <location>
        <begin position="19"/>
        <end position="684"/>
    </location>
</feature>
<dbReference type="AlphaFoldDB" id="Q90544"/>
<feature type="domain" description="Ig-like" evidence="10">
    <location>
        <begin position="564"/>
        <end position="673"/>
    </location>
</feature>
<dbReference type="FunFam" id="2.60.40.10:FF:000283">
    <property type="entry name" value="Immunoglobulin kappa constant"/>
    <property type="match status" value="1"/>
</dbReference>
<dbReference type="Pfam" id="PF07654">
    <property type="entry name" value="C1-set"/>
    <property type="match status" value="5"/>
</dbReference>
<dbReference type="InterPro" id="IPR003597">
    <property type="entry name" value="Ig_C1-set"/>
</dbReference>
<feature type="domain" description="Ig-like" evidence="10">
    <location>
        <begin position="252"/>
        <end position="337"/>
    </location>
</feature>
<dbReference type="InterPro" id="IPR036179">
    <property type="entry name" value="Ig-like_dom_sf"/>
</dbReference>
<keyword evidence="8" id="KW-1280">Immunoglobulin</keyword>
<feature type="domain" description="Ig-like" evidence="10">
    <location>
        <begin position="474"/>
        <end position="554"/>
    </location>
</feature>
<evidence type="ECO:0000256" key="6">
    <source>
        <dbReference type="ARBA" id="ARBA00023180"/>
    </source>
</evidence>
<keyword evidence="3" id="KW-0391">Immunity</keyword>
<dbReference type="PDBsum" id="4Q9C"/>
<keyword evidence="12 13" id="KW-0002">3D-structure</keyword>
<dbReference type="Pfam" id="PF07686">
    <property type="entry name" value="V-set"/>
    <property type="match status" value="1"/>
</dbReference>
<organism evidence="11">
    <name type="scientific">Ginglymostoma cirratum</name>
    <name type="common">Nurse shark</name>
    <name type="synonym">Squalus cirratus</name>
    <dbReference type="NCBI Taxonomy" id="7801"/>
    <lineage>
        <taxon>Eukaryota</taxon>
        <taxon>Metazoa</taxon>
        <taxon>Chordata</taxon>
        <taxon>Craniata</taxon>
        <taxon>Vertebrata</taxon>
        <taxon>Chondrichthyes</taxon>
        <taxon>Elasmobranchii</taxon>
        <taxon>Galeomorphii</taxon>
        <taxon>Galeoidea</taxon>
        <taxon>Orectolobiformes</taxon>
        <taxon>Ginglymostomatidae</taxon>
        <taxon>Ginglymostoma</taxon>
    </lineage>
</organism>
<dbReference type="Gene3D" id="2.60.40.10">
    <property type="entry name" value="Immunoglobulins"/>
    <property type="match status" value="6"/>
</dbReference>
<dbReference type="SUPFAM" id="SSF48726">
    <property type="entry name" value="Immunoglobulin"/>
    <property type="match status" value="6"/>
</dbReference>
<dbReference type="SMART" id="SM00407">
    <property type="entry name" value="IGc1"/>
    <property type="match status" value="5"/>
</dbReference>
<dbReference type="PDBsum" id="4Q97"/>
<accession>Q90544</accession>
<evidence type="ECO:0000256" key="8">
    <source>
        <dbReference type="ARBA" id="ARBA00043265"/>
    </source>
</evidence>